<organism evidence="1 2">
    <name type="scientific">Artemisia annua</name>
    <name type="common">Sweet wormwood</name>
    <dbReference type="NCBI Taxonomy" id="35608"/>
    <lineage>
        <taxon>Eukaryota</taxon>
        <taxon>Viridiplantae</taxon>
        <taxon>Streptophyta</taxon>
        <taxon>Embryophyta</taxon>
        <taxon>Tracheophyta</taxon>
        <taxon>Spermatophyta</taxon>
        <taxon>Magnoliopsida</taxon>
        <taxon>eudicotyledons</taxon>
        <taxon>Gunneridae</taxon>
        <taxon>Pentapetalae</taxon>
        <taxon>asterids</taxon>
        <taxon>campanulids</taxon>
        <taxon>Asterales</taxon>
        <taxon>Asteraceae</taxon>
        <taxon>Asteroideae</taxon>
        <taxon>Anthemideae</taxon>
        <taxon>Artemisiinae</taxon>
        <taxon>Artemisia</taxon>
    </lineage>
</organism>
<accession>A0A2U1N2P0</accession>
<dbReference type="Proteomes" id="UP000245207">
    <property type="component" value="Unassembled WGS sequence"/>
</dbReference>
<protein>
    <submittedName>
        <fullName evidence="1">Gem-associated protein 2</fullName>
    </submittedName>
</protein>
<evidence type="ECO:0000313" key="2">
    <source>
        <dbReference type="Proteomes" id="UP000245207"/>
    </source>
</evidence>
<dbReference type="OrthoDB" id="912987at2759"/>
<proteinExistence type="predicted"/>
<evidence type="ECO:0000313" key="1">
    <source>
        <dbReference type="EMBL" id="PWA67772.1"/>
    </source>
</evidence>
<name>A0A2U1N2P0_ARTAN</name>
<dbReference type="EMBL" id="PKPP01003764">
    <property type="protein sequence ID" value="PWA67772.1"/>
    <property type="molecule type" value="Genomic_DNA"/>
</dbReference>
<dbReference type="AlphaFoldDB" id="A0A2U1N2P0"/>
<gene>
    <name evidence="1" type="ORF">CTI12_AA314180</name>
</gene>
<sequence>MDPSRVLEPSTSESNQDHKRRCFDNLDVEVIDDTALIDVSCFKKKKSDVGFACNARIMQENDGKVKKNKGFKKSSAKSEKKVVNEKKVVGGRVASEKKVSEVKGFKGYRKTSGKVIKAVYVRKDAKVANVVEEQKKVSDDGLVVDEKMVGEAVQETNVSLNVLDVSNGKDMEDSALGFVESDVSVIVSNWEDQEESTVELVESESVDENDDVLKLNLEMDVVTGKIEVEEDRDVCESAIVGSKKVVYSREELEALRFVDEDGQTSKWIEVYCSFAPLVAREYTGLVVDTSRLTQRYNRAGSCGSTRYANDYAILGVPPVLSMCPVSSYRKIAPYDRVGFRANFN</sequence>
<reference evidence="1 2" key="1">
    <citation type="journal article" date="2018" name="Mol. Plant">
        <title>The genome of Artemisia annua provides insight into the evolution of Asteraceae family and artemisinin biosynthesis.</title>
        <authorList>
            <person name="Shen Q."/>
            <person name="Zhang L."/>
            <person name="Liao Z."/>
            <person name="Wang S."/>
            <person name="Yan T."/>
            <person name="Shi P."/>
            <person name="Liu M."/>
            <person name="Fu X."/>
            <person name="Pan Q."/>
            <person name="Wang Y."/>
            <person name="Lv Z."/>
            <person name="Lu X."/>
            <person name="Zhang F."/>
            <person name="Jiang W."/>
            <person name="Ma Y."/>
            <person name="Chen M."/>
            <person name="Hao X."/>
            <person name="Li L."/>
            <person name="Tang Y."/>
            <person name="Lv G."/>
            <person name="Zhou Y."/>
            <person name="Sun X."/>
            <person name="Brodelius P.E."/>
            <person name="Rose J.K.C."/>
            <person name="Tang K."/>
        </authorList>
    </citation>
    <scope>NUCLEOTIDE SEQUENCE [LARGE SCALE GENOMIC DNA]</scope>
    <source>
        <strain evidence="2">cv. Huhao1</strain>
        <tissue evidence="1">Leaf</tissue>
    </source>
</reference>
<keyword evidence="2" id="KW-1185">Reference proteome</keyword>
<comment type="caution">
    <text evidence="1">The sequence shown here is derived from an EMBL/GenBank/DDBJ whole genome shotgun (WGS) entry which is preliminary data.</text>
</comment>